<evidence type="ECO:0000259" key="9">
    <source>
        <dbReference type="Pfam" id="PF25198"/>
    </source>
</evidence>
<dbReference type="InterPro" id="IPR008844">
    <property type="entry name" value="Spore_GerAC-like"/>
</dbReference>
<evidence type="ECO:0000256" key="6">
    <source>
        <dbReference type="ARBA" id="ARBA00023139"/>
    </source>
</evidence>
<dbReference type="InterPro" id="IPR038501">
    <property type="entry name" value="Spore_GerAC_C_sf"/>
</dbReference>
<name>A0A1H3GQA1_9BACI</name>
<dbReference type="Proteomes" id="UP000198935">
    <property type="component" value="Unassembled WGS sequence"/>
</dbReference>
<feature type="domain" description="Spore germination GerAC-like C-terminal" evidence="8">
    <location>
        <begin position="229"/>
        <end position="391"/>
    </location>
</feature>
<dbReference type="Pfam" id="PF05504">
    <property type="entry name" value="Spore_GerAC"/>
    <property type="match status" value="1"/>
</dbReference>
<keyword evidence="3" id="KW-0309">Germination</keyword>
<evidence type="ECO:0000313" key="10">
    <source>
        <dbReference type="EMBL" id="SDY04644.1"/>
    </source>
</evidence>
<dbReference type="Pfam" id="PF25198">
    <property type="entry name" value="Spore_GerAC_N"/>
    <property type="match status" value="1"/>
</dbReference>
<evidence type="ECO:0000256" key="4">
    <source>
        <dbReference type="ARBA" id="ARBA00022729"/>
    </source>
</evidence>
<evidence type="ECO:0000256" key="3">
    <source>
        <dbReference type="ARBA" id="ARBA00022544"/>
    </source>
</evidence>
<dbReference type="PANTHER" id="PTHR35789">
    <property type="entry name" value="SPORE GERMINATION PROTEIN B3"/>
    <property type="match status" value="1"/>
</dbReference>
<sequence length="397" mass="44687">MAQMNKWILLLMSIIIILPGCWGSNEVDKIGIVVGLGIDYVGGDSPILLTAQVVDPGAMESQDDSGPFFVITSEGRTFFDAIQNFTRHYPRRLIFSHNKVIVMGGKYAEKDVTEVIDYIDRDREFRENIWVLTAAGAAKEVIQTELAIETLPTIGIHIIMKEIQRTAFANPIQYYDFSNRMKGEMEVSAVPLITIVDRESKVNEQLAKSGEPVERTAFTTNKEISLEQTSIFKNRKKIGTIDQNASRGLLWLRNKLNGGTVIITGNTEEAVSVQITEGKTTITPVVNGDQVSMTIDCEGVATIREVEDDSDLGDPKVISDLKKQLEEQLTARIRQVIEIAQQELKTDFVGFGQHLYNKQPEEWRRLNDRWEEIFPEIAYEINVDITIESVGLITNFD</sequence>
<feature type="domain" description="Spore germination protein N-terminal" evidence="9">
    <location>
        <begin position="24"/>
        <end position="195"/>
    </location>
</feature>
<keyword evidence="6" id="KW-0564">Palmitate</keyword>
<dbReference type="NCBIfam" id="TIGR02887">
    <property type="entry name" value="spore_ger_x_C"/>
    <property type="match status" value="1"/>
</dbReference>
<keyword evidence="11" id="KW-1185">Reference proteome</keyword>
<gene>
    <name evidence="10" type="ORF">SAMN05421736_101224</name>
</gene>
<keyword evidence="7" id="KW-0449">Lipoprotein</keyword>
<evidence type="ECO:0000256" key="7">
    <source>
        <dbReference type="ARBA" id="ARBA00023288"/>
    </source>
</evidence>
<dbReference type="InterPro" id="IPR046953">
    <property type="entry name" value="Spore_GerAC-like_C"/>
</dbReference>
<evidence type="ECO:0000256" key="2">
    <source>
        <dbReference type="ARBA" id="ARBA00007886"/>
    </source>
</evidence>
<comment type="similarity">
    <text evidence="2">Belongs to the GerABKC lipoprotein family.</text>
</comment>
<protein>
    <submittedName>
        <fullName evidence="10">Germination protein, Ger(X)C family</fullName>
    </submittedName>
</protein>
<dbReference type="GO" id="GO:0009847">
    <property type="term" value="P:spore germination"/>
    <property type="evidence" value="ECO:0007669"/>
    <property type="project" value="InterPro"/>
</dbReference>
<comment type="subcellular location">
    <subcellularLocation>
        <location evidence="1">Membrane</location>
        <topology evidence="1">Lipid-anchor</topology>
    </subcellularLocation>
</comment>
<dbReference type="STRING" id="1503961.SAMN05421736_101224"/>
<evidence type="ECO:0000313" key="11">
    <source>
        <dbReference type="Proteomes" id="UP000198935"/>
    </source>
</evidence>
<reference evidence="11" key="1">
    <citation type="submission" date="2016-10" db="EMBL/GenBank/DDBJ databases">
        <authorList>
            <person name="Varghese N."/>
            <person name="Submissions S."/>
        </authorList>
    </citation>
    <scope>NUCLEOTIDE SEQUENCE [LARGE SCALE GENOMIC DNA]</scope>
    <source>
        <strain evidence="11">SP</strain>
    </source>
</reference>
<accession>A0A1H3GQA1</accession>
<keyword evidence="5" id="KW-0472">Membrane</keyword>
<dbReference type="Gene3D" id="6.20.190.10">
    <property type="entry name" value="Nutrient germinant receptor protein C, domain 1"/>
    <property type="match status" value="1"/>
</dbReference>
<dbReference type="PANTHER" id="PTHR35789:SF1">
    <property type="entry name" value="SPORE GERMINATION PROTEIN B3"/>
    <property type="match status" value="1"/>
</dbReference>
<proteinExistence type="inferred from homology"/>
<evidence type="ECO:0000259" key="8">
    <source>
        <dbReference type="Pfam" id="PF05504"/>
    </source>
</evidence>
<dbReference type="EMBL" id="FNPI01000001">
    <property type="protein sequence ID" value="SDY04644.1"/>
    <property type="molecule type" value="Genomic_DNA"/>
</dbReference>
<dbReference type="AlphaFoldDB" id="A0A1H3GQA1"/>
<dbReference type="InterPro" id="IPR057336">
    <property type="entry name" value="GerAC_N"/>
</dbReference>
<evidence type="ECO:0000256" key="1">
    <source>
        <dbReference type="ARBA" id="ARBA00004635"/>
    </source>
</evidence>
<dbReference type="OrthoDB" id="9816067at2"/>
<dbReference type="Gene3D" id="3.30.300.210">
    <property type="entry name" value="Nutrient germinant receptor protein C, domain 3"/>
    <property type="match status" value="1"/>
</dbReference>
<evidence type="ECO:0000256" key="5">
    <source>
        <dbReference type="ARBA" id="ARBA00023136"/>
    </source>
</evidence>
<organism evidence="10 11">
    <name type="scientific">Evansella caseinilytica</name>
    <dbReference type="NCBI Taxonomy" id="1503961"/>
    <lineage>
        <taxon>Bacteria</taxon>
        <taxon>Bacillati</taxon>
        <taxon>Bacillota</taxon>
        <taxon>Bacilli</taxon>
        <taxon>Bacillales</taxon>
        <taxon>Bacillaceae</taxon>
        <taxon>Evansella</taxon>
    </lineage>
</organism>
<dbReference type="GO" id="GO:0016020">
    <property type="term" value="C:membrane"/>
    <property type="evidence" value="ECO:0007669"/>
    <property type="project" value="UniProtKB-SubCell"/>
</dbReference>
<keyword evidence="4" id="KW-0732">Signal</keyword>